<feature type="compositionally biased region" description="Basic and acidic residues" evidence="1">
    <location>
        <begin position="144"/>
        <end position="155"/>
    </location>
</feature>
<accession>A0A6G0SCS5</accession>
<comment type="caution">
    <text evidence="2">The sequence shown here is derived from an EMBL/GenBank/DDBJ whole genome shotgun (WGS) entry which is preliminary data.</text>
</comment>
<dbReference type="EMBL" id="QXFY01000137">
    <property type="protein sequence ID" value="KAE9355229.1"/>
    <property type="molecule type" value="Genomic_DNA"/>
</dbReference>
<evidence type="ECO:0000313" key="2">
    <source>
        <dbReference type="EMBL" id="KAE9355229.1"/>
    </source>
</evidence>
<reference evidence="2 3" key="1">
    <citation type="submission" date="2018-09" db="EMBL/GenBank/DDBJ databases">
        <title>Genomic investigation of the strawberry pathogen Phytophthora fragariae indicates pathogenicity is determined by transcriptional variation in three key races.</title>
        <authorList>
            <person name="Adams T.M."/>
            <person name="Armitage A.D."/>
            <person name="Sobczyk M.K."/>
            <person name="Bates H.J."/>
            <person name="Dunwell J.M."/>
            <person name="Nellist C.F."/>
            <person name="Harrison R.J."/>
        </authorList>
    </citation>
    <scope>NUCLEOTIDE SEQUENCE [LARGE SCALE GENOMIC DNA]</scope>
    <source>
        <strain evidence="2 3">NOV-77</strain>
    </source>
</reference>
<gene>
    <name evidence="2" type="ORF">PF008_g4170</name>
</gene>
<organism evidence="2 3">
    <name type="scientific">Phytophthora fragariae</name>
    <dbReference type="NCBI Taxonomy" id="53985"/>
    <lineage>
        <taxon>Eukaryota</taxon>
        <taxon>Sar</taxon>
        <taxon>Stramenopiles</taxon>
        <taxon>Oomycota</taxon>
        <taxon>Peronosporomycetes</taxon>
        <taxon>Peronosporales</taxon>
        <taxon>Peronosporaceae</taxon>
        <taxon>Phytophthora</taxon>
    </lineage>
</organism>
<protein>
    <submittedName>
        <fullName evidence="2">Uncharacterized protein</fullName>
    </submittedName>
</protein>
<proteinExistence type="predicted"/>
<dbReference type="AlphaFoldDB" id="A0A6G0SCS5"/>
<dbReference type="Proteomes" id="UP000486351">
    <property type="component" value="Unassembled WGS sequence"/>
</dbReference>
<evidence type="ECO:0000313" key="3">
    <source>
        <dbReference type="Proteomes" id="UP000486351"/>
    </source>
</evidence>
<feature type="region of interest" description="Disordered" evidence="1">
    <location>
        <begin position="144"/>
        <end position="170"/>
    </location>
</feature>
<sequence>MFGVERAYCQFDRVNGDGTGGSVSDGLQQDTAQLVAAEDGVAFLAVENGVGLDAERAAQGESSVLVVATVEAMLLAETEDGVRRRGGVDMWRRAEGGLTRRRAAGGSRQRWTAWLQRVAKDGGELCGGGQTVVRRGEWHAAERTAEGSVRRRMEEGSGGCREAVEGGDGK</sequence>
<name>A0A6G0SCS5_9STRA</name>
<evidence type="ECO:0000256" key="1">
    <source>
        <dbReference type="SAM" id="MobiDB-lite"/>
    </source>
</evidence>